<evidence type="ECO:0000313" key="2">
    <source>
        <dbReference type="EMBL" id="CZT04542.1"/>
    </source>
</evidence>
<gene>
    <name evidence="2" type="ORF">RAG0_10962</name>
</gene>
<feature type="compositionally biased region" description="Basic residues" evidence="1">
    <location>
        <begin position="216"/>
        <end position="227"/>
    </location>
</feature>
<accession>A0A1E1L209</accession>
<feature type="compositionally biased region" description="Polar residues" evidence="1">
    <location>
        <begin position="350"/>
        <end position="365"/>
    </location>
</feature>
<feature type="compositionally biased region" description="Basic residues" evidence="1">
    <location>
        <begin position="10"/>
        <end position="21"/>
    </location>
</feature>
<keyword evidence="3" id="KW-1185">Reference proteome</keyword>
<protein>
    <submittedName>
        <fullName evidence="2">Uncharacterized protein</fullName>
    </submittedName>
</protein>
<feature type="compositionally biased region" description="Basic and acidic residues" evidence="1">
    <location>
        <begin position="189"/>
        <end position="215"/>
    </location>
</feature>
<feature type="region of interest" description="Disordered" evidence="1">
    <location>
        <begin position="436"/>
        <end position="460"/>
    </location>
</feature>
<feature type="region of interest" description="Disordered" evidence="1">
    <location>
        <begin position="1"/>
        <end position="52"/>
    </location>
</feature>
<feature type="compositionally biased region" description="Polar residues" evidence="1">
    <location>
        <begin position="254"/>
        <end position="269"/>
    </location>
</feature>
<dbReference type="OrthoDB" id="3557833at2759"/>
<evidence type="ECO:0000313" key="3">
    <source>
        <dbReference type="Proteomes" id="UP000178912"/>
    </source>
</evidence>
<feature type="region of interest" description="Disordered" evidence="1">
    <location>
        <begin position="313"/>
        <end position="376"/>
    </location>
</feature>
<name>A0A1E1L209_9HELO</name>
<proteinExistence type="predicted"/>
<organism evidence="2 3">
    <name type="scientific">Rhynchosporium agropyri</name>
    <dbReference type="NCBI Taxonomy" id="914238"/>
    <lineage>
        <taxon>Eukaryota</taxon>
        <taxon>Fungi</taxon>
        <taxon>Dikarya</taxon>
        <taxon>Ascomycota</taxon>
        <taxon>Pezizomycotina</taxon>
        <taxon>Leotiomycetes</taxon>
        <taxon>Helotiales</taxon>
        <taxon>Ploettnerulaceae</taxon>
        <taxon>Rhynchosporium</taxon>
    </lineage>
</organism>
<dbReference type="EMBL" id="FJUX01000069">
    <property type="protein sequence ID" value="CZT04542.1"/>
    <property type="molecule type" value="Genomic_DNA"/>
</dbReference>
<sequence>MVDYASTRITRTKTKEKRKRMLEKENELTETKNDRLSPVVGTKKKRATCDPSGGETNWQVFDELSCWVVEEWMEDCDASAAATRNKRDPDCVSVASIAGGFRERPRLDVGVWKKRPRYKKPRLASVSPERQERILSPRHQPTEHLEHFDTGLNTDMFKAFKMSKSEPPKGKLKLVEKLISALHSKKTKPMHEKEEPKTEKSEKQQQRHVRFEKVPSPRRRLRRCKSKVVVKRANAAESVNQTTTIIHQDRNERSSYTSADNASPSNQNDQKLESWGSDTKSVLSSRVSEVNMGSIIVQPAPYSMDTISSPEVVPQMSSRHFSPSAPKAIPSWQSRTRSQSRASADLGPGTSASKISSTLTPSWRSLGTLPPNLTPKFPLTDKLDEIKSDFDINRQRRKIERDINVPSPVSRKAVPPIRNEIDQRIAPPVVKDLRARRTERSRGSVAERYHRDERARLWSS</sequence>
<feature type="region of interest" description="Disordered" evidence="1">
    <location>
        <begin position="181"/>
        <end position="227"/>
    </location>
</feature>
<feature type="compositionally biased region" description="Low complexity" evidence="1">
    <location>
        <begin position="331"/>
        <end position="344"/>
    </location>
</feature>
<feature type="compositionally biased region" description="Basic and acidic residues" evidence="1">
    <location>
        <begin position="22"/>
        <end position="35"/>
    </location>
</feature>
<reference evidence="3" key="1">
    <citation type="submission" date="2016-03" db="EMBL/GenBank/DDBJ databases">
        <authorList>
            <person name="Guldener U."/>
        </authorList>
    </citation>
    <scope>NUCLEOTIDE SEQUENCE [LARGE SCALE GENOMIC DNA]</scope>
    <source>
        <strain evidence="3">04CH-RAC-A.6.1</strain>
    </source>
</reference>
<feature type="region of interest" description="Disordered" evidence="1">
    <location>
        <begin position="240"/>
        <end position="277"/>
    </location>
</feature>
<evidence type="ECO:0000256" key="1">
    <source>
        <dbReference type="SAM" id="MobiDB-lite"/>
    </source>
</evidence>
<dbReference type="Proteomes" id="UP000178912">
    <property type="component" value="Unassembled WGS sequence"/>
</dbReference>
<dbReference type="AlphaFoldDB" id="A0A1E1L209"/>